<evidence type="ECO:0000313" key="7">
    <source>
        <dbReference type="Proteomes" id="UP000551878"/>
    </source>
</evidence>
<dbReference type="EMBL" id="JACHHB010000007">
    <property type="protein sequence ID" value="MBB5173650.1"/>
    <property type="molecule type" value="Genomic_DNA"/>
</dbReference>
<dbReference type="InterPro" id="IPR026591">
    <property type="entry name" value="Sirtuin_cat_small_dom_sf"/>
</dbReference>
<dbReference type="AlphaFoldDB" id="A0A840QQL6"/>
<dbReference type="Pfam" id="PF02146">
    <property type="entry name" value="SIR2"/>
    <property type="match status" value="1"/>
</dbReference>
<dbReference type="RefSeq" id="WP_246421575.1">
    <property type="nucleotide sequence ID" value="NZ_JACHHB010000007.1"/>
</dbReference>
<evidence type="ECO:0000256" key="4">
    <source>
        <dbReference type="PROSITE-ProRule" id="PRU00236"/>
    </source>
</evidence>
<sequence length="348" mass="40307">MTGSSWQVIIKLGYQGETLTVYGKKNHSNWIYMIGSENDQNQQQVDSWQSLIDWLQDHDWFQAYPMFIDQGFGSYFWNEFQKQHVATANVENWVKSCFTDHQQLLKAKRWLQEEKRIIVLTGAGMSTDSGVPDFRSSGGLWAGVDPQTIASPEAIEQNYQRFCNFYRDRILQLQDIKPHEGHEILTKWHKQGIVTHLATQNVDRLHQKSGFQKIDELHGSIEKIYCYDCNKDDEMSKFLNEEPCQHCGGRLRPGIVLFGEVLPEKPWTRTLKAIEKADLVIVIGTSLQVYPVNQLPLLTNGKTMLINQERVDMQDNFDVAIKRNAKEAILLLDELLSSENEKNEKKDW</sequence>
<dbReference type="NCBIfam" id="NF001753">
    <property type="entry name" value="PRK00481.1-3"/>
    <property type="match status" value="1"/>
</dbReference>
<accession>A0A840QQL6</accession>
<dbReference type="InterPro" id="IPR003000">
    <property type="entry name" value="Sirtuin"/>
</dbReference>
<proteinExistence type="predicted"/>
<keyword evidence="4" id="KW-0862">Zinc</keyword>
<feature type="active site" description="Proton acceptor" evidence="4">
    <location>
        <position position="218"/>
    </location>
</feature>
<keyword evidence="7" id="KW-1185">Reference proteome</keyword>
<feature type="binding site" evidence="4">
    <location>
        <position position="247"/>
    </location>
    <ligand>
        <name>Zn(2+)</name>
        <dbReference type="ChEBI" id="CHEBI:29105"/>
    </ligand>
</feature>
<name>A0A840QQL6_9BACI</name>
<dbReference type="GO" id="GO:0046872">
    <property type="term" value="F:metal ion binding"/>
    <property type="evidence" value="ECO:0007669"/>
    <property type="project" value="UniProtKB-KW"/>
</dbReference>
<reference evidence="6 7" key="1">
    <citation type="submission" date="2020-08" db="EMBL/GenBank/DDBJ databases">
        <title>Genomic Encyclopedia of Type Strains, Phase IV (KMG-IV): sequencing the most valuable type-strain genomes for metagenomic binning, comparative biology and taxonomic classification.</title>
        <authorList>
            <person name="Goeker M."/>
        </authorList>
    </citation>
    <scope>NUCLEOTIDE SEQUENCE [LARGE SCALE GENOMIC DNA]</scope>
    <source>
        <strain evidence="6 7">DSM 24696</strain>
    </source>
</reference>
<keyword evidence="4" id="KW-0479">Metal-binding</keyword>
<dbReference type="GO" id="GO:0017136">
    <property type="term" value="F:histone deacetylase activity, NAD-dependent"/>
    <property type="evidence" value="ECO:0007669"/>
    <property type="project" value="TreeGrafter"/>
</dbReference>
<dbReference type="GO" id="GO:0070403">
    <property type="term" value="F:NAD+ binding"/>
    <property type="evidence" value="ECO:0007669"/>
    <property type="project" value="InterPro"/>
</dbReference>
<dbReference type="Gene3D" id="3.40.50.1220">
    <property type="entry name" value="TPP-binding domain"/>
    <property type="match status" value="1"/>
</dbReference>
<dbReference type="SUPFAM" id="SSF52467">
    <property type="entry name" value="DHS-like NAD/FAD-binding domain"/>
    <property type="match status" value="1"/>
</dbReference>
<feature type="binding site" evidence="4">
    <location>
        <position position="229"/>
    </location>
    <ligand>
        <name>Zn(2+)</name>
        <dbReference type="ChEBI" id="CHEBI:29105"/>
    </ligand>
</feature>
<evidence type="ECO:0000256" key="1">
    <source>
        <dbReference type="ARBA" id="ARBA00012928"/>
    </source>
</evidence>
<evidence type="ECO:0000256" key="3">
    <source>
        <dbReference type="ARBA" id="ARBA00023027"/>
    </source>
</evidence>
<gene>
    <name evidence="6" type="ORF">HNQ41_001839</name>
</gene>
<dbReference type="EC" id="2.3.1.286" evidence="1"/>
<protein>
    <recommendedName>
        <fullName evidence="1">protein acetyllysine N-acetyltransferase</fullName>
        <ecNumber evidence="1">2.3.1.286</ecNumber>
    </recommendedName>
</protein>
<evidence type="ECO:0000313" key="6">
    <source>
        <dbReference type="EMBL" id="MBB5173650.1"/>
    </source>
</evidence>
<dbReference type="InterPro" id="IPR026590">
    <property type="entry name" value="Ssirtuin_cat_dom"/>
</dbReference>
<keyword evidence="2" id="KW-0808">Transferase</keyword>
<dbReference type="CDD" id="cd01407">
    <property type="entry name" value="SIR2-fam"/>
    <property type="match status" value="1"/>
</dbReference>
<evidence type="ECO:0000259" key="5">
    <source>
        <dbReference type="PROSITE" id="PS50305"/>
    </source>
</evidence>
<organism evidence="6 7">
    <name type="scientific">Texcoconibacillus texcoconensis</name>
    <dbReference type="NCBI Taxonomy" id="1095777"/>
    <lineage>
        <taxon>Bacteria</taxon>
        <taxon>Bacillati</taxon>
        <taxon>Bacillota</taxon>
        <taxon>Bacilli</taxon>
        <taxon>Bacillales</taxon>
        <taxon>Bacillaceae</taxon>
        <taxon>Texcoconibacillus</taxon>
    </lineage>
</organism>
<dbReference type="Gene3D" id="3.30.1600.10">
    <property type="entry name" value="SIR2/SIRT2 'Small Domain"/>
    <property type="match status" value="1"/>
</dbReference>
<dbReference type="PANTHER" id="PTHR11085">
    <property type="entry name" value="NAD-DEPENDENT PROTEIN DEACYLASE SIRTUIN-5, MITOCHONDRIAL-RELATED"/>
    <property type="match status" value="1"/>
</dbReference>
<evidence type="ECO:0000256" key="2">
    <source>
        <dbReference type="ARBA" id="ARBA00022679"/>
    </source>
</evidence>
<keyword evidence="3" id="KW-0520">NAD</keyword>
<comment type="caution">
    <text evidence="6">The sequence shown here is derived from an EMBL/GenBank/DDBJ whole genome shotgun (WGS) entry which is preliminary data.</text>
</comment>
<dbReference type="InterPro" id="IPR029035">
    <property type="entry name" value="DHS-like_NAD/FAD-binding_dom"/>
</dbReference>
<feature type="binding site" evidence="4">
    <location>
        <position position="244"/>
    </location>
    <ligand>
        <name>Zn(2+)</name>
        <dbReference type="ChEBI" id="CHEBI:29105"/>
    </ligand>
</feature>
<dbReference type="Proteomes" id="UP000551878">
    <property type="component" value="Unassembled WGS sequence"/>
</dbReference>
<dbReference type="PANTHER" id="PTHR11085:SF4">
    <property type="entry name" value="NAD-DEPENDENT PROTEIN DEACYLASE"/>
    <property type="match status" value="1"/>
</dbReference>
<feature type="domain" description="Deacetylase sirtuin-type" evidence="5">
    <location>
        <begin position="97"/>
        <end position="339"/>
    </location>
</feature>
<dbReference type="InterPro" id="IPR050134">
    <property type="entry name" value="NAD-dep_sirtuin_deacylases"/>
</dbReference>
<dbReference type="PROSITE" id="PS50305">
    <property type="entry name" value="SIRTUIN"/>
    <property type="match status" value="1"/>
</dbReference>
<feature type="binding site" evidence="4">
    <location>
        <position position="226"/>
    </location>
    <ligand>
        <name>Zn(2+)</name>
        <dbReference type="ChEBI" id="CHEBI:29105"/>
    </ligand>
</feature>